<protein>
    <submittedName>
        <fullName evidence="3">SufE family protein</fullName>
    </submittedName>
</protein>
<feature type="domain" description="Fe-S metabolism associated" evidence="2">
    <location>
        <begin position="22"/>
        <end position="147"/>
    </location>
</feature>
<dbReference type="Pfam" id="PF02657">
    <property type="entry name" value="SufE"/>
    <property type="match status" value="1"/>
</dbReference>
<evidence type="ECO:0000313" key="4">
    <source>
        <dbReference type="Proteomes" id="UP001139158"/>
    </source>
</evidence>
<evidence type="ECO:0000256" key="1">
    <source>
        <dbReference type="ARBA" id="ARBA00010282"/>
    </source>
</evidence>
<gene>
    <name evidence="3" type="ORF">LJ757_14600</name>
</gene>
<dbReference type="EMBL" id="JAJFZV010000015">
    <property type="protein sequence ID" value="MCC3299017.1"/>
    <property type="molecule type" value="Genomic_DNA"/>
</dbReference>
<dbReference type="AlphaFoldDB" id="A0A9X1MHI4"/>
<keyword evidence="4" id="KW-1185">Reference proteome</keyword>
<dbReference type="SUPFAM" id="SSF82649">
    <property type="entry name" value="SufE/NifU"/>
    <property type="match status" value="1"/>
</dbReference>
<comment type="similarity">
    <text evidence="1">Belongs to the SufE family.</text>
</comment>
<dbReference type="InterPro" id="IPR003808">
    <property type="entry name" value="Fe-S_metab-assoc_dom"/>
</dbReference>
<dbReference type="Gene3D" id="3.90.1010.10">
    <property type="match status" value="1"/>
</dbReference>
<dbReference type="RefSeq" id="WP_227896911.1">
    <property type="nucleotide sequence ID" value="NZ_CP099466.1"/>
</dbReference>
<dbReference type="PANTHER" id="PTHR43597">
    <property type="entry name" value="SULFUR ACCEPTOR PROTEIN CSDE"/>
    <property type="match status" value="1"/>
</dbReference>
<name>A0A9X1MHI4_9MICC</name>
<organism evidence="3 4">
    <name type="scientific">Arthrobacter caoxuetaonis</name>
    <dbReference type="NCBI Taxonomy" id="2886935"/>
    <lineage>
        <taxon>Bacteria</taxon>
        <taxon>Bacillati</taxon>
        <taxon>Actinomycetota</taxon>
        <taxon>Actinomycetes</taxon>
        <taxon>Micrococcales</taxon>
        <taxon>Micrococcaceae</taxon>
        <taxon>Arthrobacter</taxon>
    </lineage>
</organism>
<accession>A0A9X1MHI4</accession>
<proteinExistence type="inferred from homology"/>
<dbReference type="Proteomes" id="UP001139158">
    <property type="component" value="Unassembled WGS sequence"/>
</dbReference>
<reference evidence="3" key="1">
    <citation type="submission" date="2021-10" db="EMBL/GenBank/DDBJ databases">
        <title>Novel species in genus Arthrobacter.</title>
        <authorList>
            <person name="Liu Y."/>
        </authorList>
    </citation>
    <scope>NUCLEOTIDE SEQUENCE</scope>
    <source>
        <strain evidence="3">Zg-Y453</strain>
    </source>
</reference>
<evidence type="ECO:0000259" key="2">
    <source>
        <dbReference type="Pfam" id="PF02657"/>
    </source>
</evidence>
<evidence type="ECO:0000313" key="3">
    <source>
        <dbReference type="EMBL" id="MCC3299017.1"/>
    </source>
</evidence>
<sequence>MSTTVPSSADSAVPAALQEIIDDFQAMTEPERLELLLEFSRSLPALPARLADHPEMLEQVVECQSPLFLTVEVGDGPEHAVELFFSAPPEAPTTRGFAGVLHEGLNGLSAAEILAVPADVPDRLGLTRAITPLRMRGMSAMLGRIKRKVAEQVDVASADAPAAGLGR</sequence>
<dbReference type="PANTHER" id="PTHR43597:SF5">
    <property type="entry name" value="SUFE-LIKE PROTEIN 2, CHLOROPLASTIC"/>
    <property type="match status" value="1"/>
</dbReference>
<comment type="caution">
    <text evidence="3">The sequence shown here is derived from an EMBL/GenBank/DDBJ whole genome shotgun (WGS) entry which is preliminary data.</text>
</comment>